<evidence type="ECO:0000313" key="3">
    <source>
        <dbReference type="Proteomes" id="UP000232164"/>
    </source>
</evidence>
<comment type="caution">
    <text evidence="2">The sequence shown here is derived from an EMBL/GenBank/DDBJ whole genome shotgun (WGS) entry which is preliminary data.</text>
</comment>
<dbReference type="EMBL" id="PIQN01000022">
    <property type="protein sequence ID" value="PKA40441.1"/>
    <property type="molecule type" value="Genomic_DNA"/>
</dbReference>
<dbReference type="AlphaFoldDB" id="A0A2N0D2U7"/>
<reference evidence="2 3" key="1">
    <citation type="submission" date="2017-11" db="EMBL/GenBank/DDBJ databases">
        <authorList>
            <person name="Han C.G."/>
        </authorList>
    </citation>
    <scope>NUCLEOTIDE SEQUENCE [LARGE SCALE GENOMIC DNA]</scope>
    <source>
        <strain evidence="2 3">HCNT1</strain>
    </source>
</reference>
<proteinExistence type="predicted"/>
<name>A0A2N0D2U7_RHISU</name>
<sequence>MTTTSTTRRQRALSGEGDDLPARMTYTAEEKDGVHAQKSRLAIRAQKGKDWDGSAANDNIAWPLATSLIREGNTELLKAAFAYRKIHDQANSGALLGGRTASIGDGMALDRYSYVRPNGTVVYKHPRQKKSADVDIPAKRYVAPPSYDGIDHSSEEVKVSNWSNIPKPYNGDEPVNRKLDAQSKLIELRGRLGVLVEPLEMAAVDGATYQEIGNASGIADRNGSIAAGRAIVHMALLAIRDALGDVRRSDLAA</sequence>
<dbReference type="Proteomes" id="UP000232164">
    <property type="component" value="Unassembled WGS sequence"/>
</dbReference>
<feature type="region of interest" description="Disordered" evidence="1">
    <location>
        <begin position="1"/>
        <end position="20"/>
    </location>
</feature>
<evidence type="ECO:0000313" key="2">
    <source>
        <dbReference type="EMBL" id="PKA40441.1"/>
    </source>
</evidence>
<accession>A0A2N0D2U7</accession>
<evidence type="ECO:0000256" key="1">
    <source>
        <dbReference type="SAM" id="MobiDB-lite"/>
    </source>
</evidence>
<protein>
    <submittedName>
        <fullName evidence="2">Uncharacterized protein</fullName>
    </submittedName>
</protein>
<organism evidence="2 3">
    <name type="scientific">Rhizobium sullae</name>
    <name type="common">Rhizobium hedysari</name>
    <dbReference type="NCBI Taxonomy" id="50338"/>
    <lineage>
        <taxon>Bacteria</taxon>
        <taxon>Pseudomonadati</taxon>
        <taxon>Pseudomonadota</taxon>
        <taxon>Alphaproteobacteria</taxon>
        <taxon>Hyphomicrobiales</taxon>
        <taxon>Rhizobiaceae</taxon>
        <taxon>Rhizobium/Agrobacterium group</taxon>
        <taxon>Rhizobium</taxon>
    </lineage>
</organism>
<gene>
    <name evidence="2" type="ORF">CWR43_28085</name>
</gene>
<reference evidence="2 3" key="2">
    <citation type="submission" date="2017-12" db="EMBL/GenBank/DDBJ databases">
        <title>Genome sequence of Rhizobium sullae HCNT1 isolated from Sulla coronaria nodules and featuring peculiar denitrification phenotypes.</title>
        <authorList>
            <person name="De Diego-Diaz B."/>
            <person name="Treu L."/>
            <person name="Campanaro S."/>
            <person name="Da Silva Duarte V."/>
            <person name="Basaglia M."/>
            <person name="Favaro L."/>
            <person name="Casella S."/>
            <person name="Squartini A."/>
        </authorList>
    </citation>
    <scope>NUCLEOTIDE SEQUENCE [LARGE SCALE GENOMIC DNA]</scope>
    <source>
        <strain evidence="2 3">HCNT1</strain>
    </source>
</reference>